<keyword evidence="1" id="KW-0812">Transmembrane</keyword>
<dbReference type="GO" id="GO:0046856">
    <property type="term" value="P:phosphatidylinositol dephosphorylation"/>
    <property type="evidence" value="ECO:0007669"/>
    <property type="project" value="TreeGrafter"/>
</dbReference>
<accession>A0A0L0HJ96</accession>
<dbReference type="Pfam" id="PF02383">
    <property type="entry name" value="Syja_N"/>
    <property type="match status" value="1"/>
</dbReference>
<name>A0A0L0HJ96_SPIPD</name>
<protein>
    <recommendedName>
        <fullName evidence="2">SAC domain-containing protein</fullName>
    </recommendedName>
</protein>
<reference evidence="3 4" key="1">
    <citation type="submission" date="2009-08" db="EMBL/GenBank/DDBJ databases">
        <title>The Genome Sequence of Spizellomyces punctatus strain DAOM BR117.</title>
        <authorList>
            <consortium name="The Broad Institute Genome Sequencing Platform"/>
            <person name="Russ C."/>
            <person name="Cuomo C."/>
            <person name="Shea T."/>
            <person name="Young S.K."/>
            <person name="Zeng Q."/>
            <person name="Koehrsen M."/>
            <person name="Haas B."/>
            <person name="Borodovsky M."/>
            <person name="Guigo R."/>
            <person name="Alvarado L."/>
            <person name="Berlin A."/>
            <person name="Bochicchio J."/>
            <person name="Borenstein D."/>
            <person name="Chapman S."/>
            <person name="Chen Z."/>
            <person name="Engels R."/>
            <person name="Freedman E."/>
            <person name="Gellesch M."/>
            <person name="Goldberg J."/>
            <person name="Griggs A."/>
            <person name="Gujja S."/>
            <person name="Heiman D."/>
            <person name="Hepburn T."/>
            <person name="Howarth C."/>
            <person name="Jen D."/>
            <person name="Larson L."/>
            <person name="Lewis B."/>
            <person name="Mehta T."/>
            <person name="Park D."/>
            <person name="Pearson M."/>
            <person name="Roberts A."/>
            <person name="Saif S."/>
            <person name="Shenoy N."/>
            <person name="Sisk P."/>
            <person name="Stolte C."/>
            <person name="Sykes S."/>
            <person name="Thomson T."/>
            <person name="Walk T."/>
            <person name="White J."/>
            <person name="Yandava C."/>
            <person name="Burger G."/>
            <person name="Gray M.W."/>
            <person name="Holland P.W.H."/>
            <person name="King N."/>
            <person name="Lang F.B.F."/>
            <person name="Roger A.J."/>
            <person name="Ruiz-Trillo I."/>
            <person name="Lander E."/>
            <person name="Nusbaum C."/>
        </authorList>
    </citation>
    <scope>NUCLEOTIDE SEQUENCE [LARGE SCALE GENOMIC DNA]</scope>
    <source>
        <strain evidence="3 4">DAOM BR117</strain>
    </source>
</reference>
<keyword evidence="1" id="KW-1133">Transmembrane helix</keyword>
<keyword evidence="1" id="KW-0472">Membrane</keyword>
<dbReference type="RefSeq" id="XP_016609216.1">
    <property type="nucleotide sequence ID" value="XM_016752510.1"/>
</dbReference>
<dbReference type="EMBL" id="KQ257455">
    <property type="protein sequence ID" value="KND01177.1"/>
    <property type="molecule type" value="Genomic_DNA"/>
</dbReference>
<evidence type="ECO:0000256" key="1">
    <source>
        <dbReference type="SAM" id="Phobius"/>
    </source>
</evidence>
<dbReference type="PROSITE" id="PS50275">
    <property type="entry name" value="SAC"/>
    <property type="match status" value="1"/>
</dbReference>
<dbReference type="eggNOG" id="KOG1889">
    <property type="taxonomic scope" value="Eukaryota"/>
</dbReference>
<dbReference type="VEuPathDB" id="FungiDB:SPPG_04268"/>
<evidence type="ECO:0000259" key="2">
    <source>
        <dbReference type="PROSITE" id="PS50275"/>
    </source>
</evidence>
<sequence length="805" mass="91011">MVNCKVAFWKVFERFGGKHVWTQLVDLQSITIDCFLRFLLDRRSTCDQRIPFILCLFGVHTSSLRHLQYKKTHTHISHCLQPMSNKVDRDSFRVFRTRDGRYLAESPHILKNAKAGEEITDMLVVMQDGVSVQDKKRALPVASDGITSSLEVCGVIGVIELVYAQYLVVATARTLAATLQSHKIWRITAASLLPIGTGNDNQLIRQKKVDETTLAKYTLDQELLQSINQIANSGHLYYSTTYDITHSVQHNYLKSSGKAQKTVIDDRYFFTKHLAGPLLKAGQAAEPWVLNVICGFAGTIDMNVKLPVELEHNEEVVRPYKLTLISRLNRRRVGTRYVRRGLDFDGNTANNVEMEQIVYHEDFHSYKGLSTYIQVRGSVPSIWGQELDLRYRPELLIADINKPKVWTSIKKHYDDLRHQYIGEKAVKEGGADIGKVVCVNLLDVTGFEGRLTKVYEETVRRFADEKVSYEEFPINKWCKNRNFRNMEILMDRVRDRLVNSGWFIAEGEVGDLHVTKLQTGLARVSCLDSLDRTNLTCSIFARYMLPYQVQSITAELPAVESGINGVIASDMRDPVALMRKSLEPFAKPFTNLWADSGDAISLLYAGTGALKADVTRTGKKTLTGSLTDGINSLTRYYLNNFVDGRRQDAYDLWTGKAVPEQINKLVETEGVKRAQRVSKPYIAKGQGVLGRIIPGFVIDQVEPLLQTATEYARATVKGSDTDVHARWRSAHIDAQGNPRSFFGLILSTVKLYAPGQISGVLEFLVALVVFFYLIVLARVFHIQGQLVVNRPKLSVEYRNIYELLD</sequence>
<dbReference type="Proteomes" id="UP000053201">
    <property type="component" value="Unassembled WGS sequence"/>
</dbReference>
<proteinExistence type="predicted"/>
<feature type="domain" description="SAC" evidence="2">
    <location>
        <begin position="227"/>
        <end position="606"/>
    </location>
</feature>
<keyword evidence="4" id="KW-1185">Reference proteome</keyword>
<gene>
    <name evidence="3" type="ORF">SPPG_04268</name>
</gene>
<dbReference type="GeneID" id="27687726"/>
<dbReference type="GO" id="GO:0043812">
    <property type="term" value="F:phosphatidylinositol-4-phosphate phosphatase activity"/>
    <property type="evidence" value="ECO:0007669"/>
    <property type="project" value="TreeGrafter"/>
</dbReference>
<dbReference type="OrthoDB" id="405996at2759"/>
<organism evidence="3 4">
    <name type="scientific">Spizellomyces punctatus (strain DAOM BR117)</name>
    <dbReference type="NCBI Taxonomy" id="645134"/>
    <lineage>
        <taxon>Eukaryota</taxon>
        <taxon>Fungi</taxon>
        <taxon>Fungi incertae sedis</taxon>
        <taxon>Chytridiomycota</taxon>
        <taxon>Chytridiomycota incertae sedis</taxon>
        <taxon>Chytridiomycetes</taxon>
        <taxon>Spizellomycetales</taxon>
        <taxon>Spizellomycetaceae</taxon>
        <taxon>Spizellomyces</taxon>
    </lineage>
</organism>
<dbReference type="InParanoid" id="A0A0L0HJ96"/>
<dbReference type="InterPro" id="IPR002013">
    <property type="entry name" value="SAC_dom"/>
</dbReference>
<dbReference type="PANTHER" id="PTHR45662">
    <property type="entry name" value="PHOSPHATIDYLINOSITIDE PHOSPHATASE SAC1"/>
    <property type="match status" value="1"/>
</dbReference>
<evidence type="ECO:0000313" key="4">
    <source>
        <dbReference type="Proteomes" id="UP000053201"/>
    </source>
</evidence>
<dbReference type="STRING" id="645134.A0A0L0HJ96"/>
<dbReference type="PANTHER" id="PTHR45662:SF2">
    <property type="entry name" value="PHOSPHATIDYLINOSITOL-3-PHOSPHATASE SAC1"/>
    <property type="match status" value="1"/>
</dbReference>
<feature type="transmembrane region" description="Helical" evidence="1">
    <location>
        <begin position="760"/>
        <end position="780"/>
    </location>
</feature>
<dbReference type="GO" id="GO:0005783">
    <property type="term" value="C:endoplasmic reticulum"/>
    <property type="evidence" value="ECO:0007669"/>
    <property type="project" value="TreeGrafter"/>
</dbReference>
<dbReference type="OMA" id="FEIRRCE"/>
<dbReference type="AlphaFoldDB" id="A0A0L0HJ96"/>
<evidence type="ECO:0000313" key="3">
    <source>
        <dbReference type="EMBL" id="KND01177.1"/>
    </source>
</evidence>